<dbReference type="Pfam" id="PF00582">
    <property type="entry name" value="Usp"/>
    <property type="match status" value="1"/>
</dbReference>
<comment type="caution">
    <text evidence="3">The sequence shown here is derived from an EMBL/GenBank/DDBJ whole genome shotgun (WGS) entry which is preliminary data.</text>
</comment>
<dbReference type="EMBL" id="JBHTBF010000003">
    <property type="protein sequence ID" value="MFC7318634.1"/>
    <property type="molecule type" value="Genomic_DNA"/>
</dbReference>
<dbReference type="SUPFAM" id="SSF52402">
    <property type="entry name" value="Adenine nucleotide alpha hydrolases-like"/>
    <property type="match status" value="1"/>
</dbReference>
<dbReference type="CDD" id="cd00293">
    <property type="entry name" value="USP-like"/>
    <property type="match status" value="1"/>
</dbReference>
<name>A0ABD6ADM9_9EURY</name>
<sequence length="146" mass="15678">MYRNILVPVNGTAQSETAIPHAFDLAEDRDATVHALCAFSRGSRYGALSIESAEHREESLQERADRIVGNVADRAREAGVDCVTVTREGDPTEAILDYIDAADIDVVVIGGRKRSPAGKLLFGSVTQSIVLHTDVPVMITGGRSDD</sequence>
<dbReference type="InterPro" id="IPR006015">
    <property type="entry name" value="Universal_stress_UspA"/>
</dbReference>
<dbReference type="InterPro" id="IPR006016">
    <property type="entry name" value="UspA"/>
</dbReference>
<dbReference type="PANTHER" id="PTHR46268:SF6">
    <property type="entry name" value="UNIVERSAL STRESS PROTEIN UP12"/>
    <property type="match status" value="1"/>
</dbReference>
<evidence type="ECO:0000313" key="3">
    <source>
        <dbReference type="EMBL" id="MFC7318634.1"/>
    </source>
</evidence>
<dbReference type="InterPro" id="IPR014729">
    <property type="entry name" value="Rossmann-like_a/b/a_fold"/>
</dbReference>
<gene>
    <name evidence="3" type="ORF">ACFQPE_17815</name>
</gene>
<dbReference type="GeneID" id="79317177"/>
<proteinExistence type="inferred from homology"/>
<organism evidence="3 4">
    <name type="scientific">Halomarina halobia</name>
    <dbReference type="NCBI Taxonomy" id="3033386"/>
    <lineage>
        <taxon>Archaea</taxon>
        <taxon>Methanobacteriati</taxon>
        <taxon>Methanobacteriota</taxon>
        <taxon>Stenosarchaea group</taxon>
        <taxon>Halobacteria</taxon>
        <taxon>Halobacteriales</taxon>
        <taxon>Natronomonadaceae</taxon>
        <taxon>Halomarina</taxon>
    </lineage>
</organism>
<protein>
    <submittedName>
        <fullName evidence="3">Universal stress protein</fullName>
    </submittedName>
</protein>
<feature type="domain" description="UspA" evidence="2">
    <location>
        <begin position="1"/>
        <end position="139"/>
    </location>
</feature>
<dbReference type="Gene3D" id="3.40.50.620">
    <property type="entry name" value="HUPs"/>
    <property type="match status" value="1"/>
</dbReference>
<evidence type="ECO:0000256" key="1">
    <source>
        <dbReference type="ARBA" id="ARBA00008791"/>
    </source>
</evidence>
<reference evidence="3 4" key="1">
    <citation type="journal article" date="2019" name="Int. J. Syst. Evol. Microbiol.">
        <title>The Global Catalogue of Microorganisms (GCM) 10K type strain sequencing project: providing services to taxonomists for standard genome sequencing and annotation.</title>
        <authorList>
            <consortium name="The Broad Institute Genomics Platform"/>
            <consortium name="The Broad Institute Genome Sequencing Center for Infectious Disease"/>
            <person name="Wu L."/>
            <person name="Ma J."/>
        </authorList>
    </citation>
    <scope>NUCLEOTIDE SEQUENCE [LARGE SCALE GENOMIC DNA]</scope>
    <source>
        <strain evidence="3 4">PSR21</strain>
    </source>
</reference>
<evidence type="ECO:0000313" key="4">
    <source>
        <dbReference type="Proteomes" id="UP001596547"/>
    </source>
</evidence>
<dbReference type="PRINTS" id="PR01438">
    <property type="entry name" value="UNVRSLSTRESS"/>
</dbReference>
<dbReference type="Proteomes" id="UP001596547">
    <property type="component" value="Unassembled WGS sequence"/>
</dbReference>
<comment type="similarity">
    <text evidence="1">Belongs to the universal stress protein A family.</text>
</comment>
<evidence type="ECO:0000259" key="2">
    <source>
        <dbReference type="Pfam" id="PF00582"/>
    </source>
</evidence>
<dbReference type="RefSeq" id="WP_276306527.1">
    <property type="nucleotide sequence ID" value="NZ_CP119993.1"/>
</dbReference>
<dbReference type="AlphaFoldDB" id="A0ABD6ADM9"/>
<dbReference type="PANTHER" id="PTHR46268">
    <property type="entry name" value="STRESS RESPONSE PROTEIN NHAX"/>
    <property type="match status" value="1"/>
</dbReference>
<accession>A0ABD6ADM9</accession>
<keyword evidence="4" id="KW-1185">Reference proteome</keyword>